<keyword evidence="3" id="KW-1185">Reference proteome</keyword>
<dbReference type="InParanoid" id="A7SDT9"/>
<evidence type="ECO:0000256" key="1">
    <source>
        <dbReference type="SAM" id="MobiDB-lite"/>
    </source>
</evidence>
<dbReference type="EMBL" id="DS469632">
    <property type="protein sequence ID" value="EDO38133.1"/>
    <property type="molecule type" value="Genomic_DNA"/>
</dbReference>
<sequence length="353" mass="39253">MDLQDLLEDLQDPGPVPELDNAYDKAIRKLDNHFKTDENFPYERHVFRQMAPTEGETADQFTLAVWEKRPLMESQAETEVHVEAIVVVDVVGSSNVVQQIMWKTKSTQVTAGDKTEVHAVSGEPAVPMSINGIRKDALIDSGSVSNLISVKEYEDLKTHGLNASLSKCDKKLFAYGWGKLSILGHHASKQLGVLRIGTVCNNVGDTDIRSELQAKYPSVFTGIGKLTNYKLKLHGYRHDDEYVRAVTLQAVPAAMNIQEIEKASAEDVELQAVRKCLVVVKEYRTLTIKPTKTPERPWHGEKQVPIAIPPTEDTESPDINQSTNGEPEATAPRRSGRATKPPERFKDFVVAKS</sequence>
<dbReference type="HOGENOM" id="CLU_785971_0_0_1"/>
<feature type="compositionally biased region" description="Basic and acidic residues" evidence="1">
    <location>
        <begin position="292"/>
        <end position="302"/>
    </location>
</feature>
<protein>
    <submittedName>
        <fullName evidence="2">Uncharacterized protein</fullName>
    </submittedName>
</protein>
<reference evidence="2 3" key="1">
    <citation type="journal article" date="2007" name="Science">
        <title>Sea anemone genome reveals ancestral eumetazoan gene repertoire and genomic organization.</title>
        <authorList>
            <person name="Putnam N.H."/>
            <person name="Srivastava M."/>
            <person name="Hellsten U."/>
            <person name="Dirks B."/>
            <person name="Chapman J."/>
            <person name="Salamov A."/>
            <person name="Terry A."/>
            <person name="Shapiro H."/>
            <person name="Lindquist E."/>
            <person name="Kapitonov V.V."/>
            <person name="Jurka J."/>
            <person name="Genikhovich G."/>
            <person name="Grigoriev I.V."/>
            <person name="Lucas S.M."/>
            <person name="Steele R.E."/>
            <person name="Finnerty J.R."/>
            <person name="Technau U."/>
            <person name="Martindale M.Q."/>
            <person name="Rokhsar D.S."/>
        </authorList>
    </citation>
    <scope>NUCLEOTIDE SEQUENCE [LARGE SCALE GENOMIC DNA]</scope>
    <source>
        <strain evidence="3">CH2 X CH6</strain>
    </source>
</reference>
<feature type="compositionally biased region" description="Basic and acidic residues" evidence="1">
    <location>
        <begin position="340"/>
        <end position="353"/>
    </location>
</feature>
<feature type="region of interest" description="Disordered" evidence="1">
    <location>
        <begin position="291"/>
        <end position="353"/>
    </location>
</feature>
<proteinExistence type="predicted"/>
<accession>A7SDT9</accession>
<organism evidence="2 3">
    <name type="scientific">Nematostella vectensis</name>
    <name type="common">Starlet sea anemone</name>
    <dbReference type="NCBI Taxonomy" id="45351"/>
    <lineage>
        <taxon>Eukaryota</taxon>
        <taxon>Metazoa</taxon>
        <taxon>Cnidaria</taxon>
        <taxon>Anthozoa</taxon>
        <taxon>Hexacorallia</taxon>
        <taxon>Actiniaria</taxon>
        <taxon>Edwardsiidae</taxon>
        <taxon>Nematostella</taxon>
    </lineage>
</organism>
<dbReference type="Proteomes" id="UP000001593">
    <property type="component" value="Unassembled WGS sequence"/>
</dbReference>
<dbReference type="AlphaFoldDB" id="A7SDT9"/>
<name>A7SDT9_NEMVE</name>
<evidence type="ECO:0000313" key="3">
    <source>
        <dbReference type="Proteomes" id="UP000001593"/>
    </source>
</evidence>
<evidence type="ECO:0000313" key="2">
    <source>
        <dbReference type="EMBL" id="EDO38133.1"/>
    </source>
</evidence>
<gene>
    <name evidence="2" type="ORF">NEMVEDRAFT_v1g210725</name>
</gene>